<evidence type="ECO:0000313" key="3">
    <source>
        <dbReference type="Proteomes" id="UP001287356"/>
    </source>
</evidence>
<accession>A0AAE0N8A6</accession>
<name>A0AAE0N8A6_9PEZI</name>
<organism evidence="2 3">
    <name type="scientific">Lasiosphaeria ovina</name>
    <dbReference type="NCBI Taxonomy" id="92902"/>
    <lineage>
        <taxon>Eukaryota</taxon>
        <taxon>Fungi</taxon>
        <taxon>Dikarya</taxon>
        <taxon>Ascomycota</taxon>
        <taxon>Pezizomycotina</taxon>
        <taxon>Sordariomycetes</taxon>
        <taxon>Sordariomycetidae</taxon>
        <taxon>Sordariales</taxon>
        <taxon>Lasiosphaeriaceae</taxon>
        <taxon>Lasiosphaeria</taxon>
    </lineage>
</organism>
<dbReference type="InterPro" id="IPR010730">
    <property type="entry name" value="HET"/>
</dbReference>
<sequence>MEPRLLEVPELSFPPRRLCPLLKLIPHWDEHAPIQCTLFNSPILVSGVTSHPFETLSYVWGSAELTHFVCIDNCQLPITASLHGALSRLRDSFLERIVWADAICINQEDLTERARQVHCMATIYAKASRVLMWLGGKEAADELYTVSEQDEDLAGRNTSLLALVGRPWFRRIRVLQEVAAAQHILVVCGQTELDGYAFCAGLNSLNMNMMYKNEVALAGLVRSTTYLIRRVVVRPKYVLGEPNAFSLRIRPLAELVDMYNTREASDHRDKIFALLGMSSDRQSHSTLSVDYTIPWKLLLQKLVQSLAACDLAVTTWGNEEISVFGATGSVVGVVTAVGLSQGVEDNQGVVVLLRTPPDQESCEARRRPIHVMQGSLRPAIVRPCRDYHRVVALSVAPATADRRTAGNSPAD</sequence>
<dbReference type="EMBL" id="JAULSN010000004">
    <property type="protein sequence ID" value="KAK3373139.1"/>
    <property type="molecule type" value="Genomic_DNA"/>
</dbReference>
<gene>
    <name evidence="2" type="ORF">B0T24DRAFT_649217</name>
</gene>
<feature type="domain" description="Heterokaryon incompatibility" evidence="1">
    <location>
        <begin position="53"/>
        <end position="176"/>
    </location>
</feature>
<dbReference type="PANTHER" id="PTHR24148:SF78">
    <property type="entry name" value="HETEROKARYON INCOMPATIBILITY DOMAIN-CONTAINING PROTEIN"/>
    <property type="match status" value="1"/>
</dbReference>
<evidence type="ECO:0000313" key="2">
    <source>
        <dbReference type="EMBL" id="KAK3373139.1"/>
    </source>
</evidence>
<dbReference type="Proteomes" id="UP001287356">
    <property type="component" value="Unassembled WGS sequence"/>
</dbReference>
<dbReference type="PANTHER" id="PTHR24148">
    <property type="entry name" value="ANKYRIN REPEAT DOMAIN-CONTAINING PROTEIN 39 HOMOLOG-RELATED"/>
    <property type="match status" value="1"/>
</dbReference>
<protein>
    <submittedName>
        <fullName evidence="2">Heterokaryon incompatibility protein-domain-containing protein</fullName>
    </submittedName>
</protein>
<dbReference type="AlphaFoldDB" id="A0AAE0N8A6"/>
<dbReference type="Pfam" id="PF06985">
    <property type="entry name" value="HET"/>
    <property type="match status" value="1"/>
</dbReference>
<reference evidence="2" key="1">
    <citation type="journal article" date="2023" name="Mol. Phylogenet. Evol.">
        <title>Genome-scale phylogeny and comparative genomics of the fungal order Sordariales.</title>
        <authorList>
            <person name="Hensen N."/>
            <person name="Bonometti L."/>
            <person name="Westerberg I."/>
            <person name="Brannstrom I.O."/>
            <person name="Guillou S."/>
            <person name="Cros-Aarteil S."/>
            <person name="Calhoun S."/>
            <person name="Haridas S."/>
            <person name="Kuo A."/>
            <person name="Mondo S."/>
            <person name="Pangilinan J."/>
            <person name="Riley R."/>
            <person name="LaButti K."/>
            <person name="Andreopoulos B."/>
            <person name="Lipzen A."/>
            <person name="Chen C."/>
            <person name="Yan M."/>
            <person name="Daum C."/>
            <person name="Ng V."/>
            <person name="Clum A."/>
            <person name="Steindorff A."/>
            <person name="Ohm R.A."/>
            <person name="Martin F."/>
            <person name="Silar P."/>
            <person name="Natvig D.O."/>
            <person name="Lalanne C."/>
            <person name="Gautier V."/>
            <person name="Ament-Velasquez S.L."/>
            <person name="Kruys A."/>
            <person name="Hutchinson M.I."/>
            <person name="Powell A.J."/>
            <person name="Barry K."/>
            <person name="Miller A.N."/>
            <person name="Grigoriev I.V."/>
            <person name="Debuchy R."/>
            <person name="Gladieux P."/>
            <person name="Hiltunen Thoren M."/>
            <person name="Johannesson H."/>
        </authorList>
    </citation>
    <scope>NUCLEOTIDE SEQUENCE</scope>
    <source>
        <strain evidence="2">CBS 958.72</strain>
    </source>
</reference>
<dbReference type="InterPro" id="IPR052895">
    <property type="entry name" value="HetReg/Transcr_Mod"/>
</dbReference>
<reference evidence="2" key="2">
    <citation type="submission" date="2023-06" db="EMBL/GenBank/DDBJ databases">
        <authorList>
            <consortium name="Lawrence Berkeley National Laboratory"/>
            <person name="Haridas S."/>
            <person name="Hensen N."/>
            <person name="Bonometti L."/>
            <person name="Westerberg I."/>
            <person name="Brannstrom I.O."/>
            <person name="Guillou S."/>
            <person name="Cros-Aarteil S."/>
            <person name="Calhoun S."/>
            <person name="Kuo A."/>
            <person name="Mondo S."/>
            <person name="Pangilinan J."/>
            <person name="Riley R."/>
            <person name="Labutti K."/>
            <person name="Andreopoulos B."/>
            <person name="Lipzen A."/>
            <person name="Chen C."/>
            <person name="Yanf M."/>
            <person name="Daum C."/>
            <person name="Ng V."/>
            <person name="Clum A."/>
            <person name="Steindorff A."/>
            <person name="Ohm R."/>
            <person name="Martin F."/>
            <person name="Silar P."/>
            <person name="Natvig D."/>
            <person name="Lalanne C."/>
            <person name="Gautier V."/>
            <person name="Ament-Velasquez S.L."/>
            <person name="Kruys A."/>
            <person name="Hutchinson M.I."/>
            <person name="Powell A.J."/>
            <person name="Barry K."/>
            <person name="Miller A.N."/>
            <person name="Grigoriev I.V."/>
            <person name="Debuchy R."/>
            <person name="Gladieux P."/>
            <person name="Thoren M.H."/>
            <person name="Johannesson H."/>
        </authorList>
    </citation>
    <scope>NUCLEOTIDE SEQUENCE</scope>
    <source>
        <strain evidence="2">CBS 958.72</strain>
    </source>
</reference>
<proteinExistence type="predicted"/>
<evidence type="ECO:0000259" key="1">
    <source>
        <dbReference type="Pfam" id="PF06985"/>
    </source>
</evidence>
<comment type="caution">
    <text evidence="2">The sequence shown here is derived from an EMBL/GenBank/DDBJ whole genome shotgun (WGS) entry which is preliminary data.</text>
</comment>
<keyword evidence="3" id="KW-1185">Reference proteome</keyword>